<name>A0A0A7EHD3_9GAMM</name>
<dbReference type="PANTHER" id="PTHR30399">
    <property type="entry name" value="UNCHARACTERIZED PROTEIN YGJP"/>
    <property type="match status" value="1"/>
</dbReference>
<dbReference type="Pfam" id="PF01863">
    <property type="entry name" value="YgjP-like"/>
    <property type="match status" value="1"/>
</dbReference>
<organism evidence="2 3">
    <name type="scientific">Pseudoalteromonas piratica</name>
    <dbReference type="NCBI Taxonomy" id="1348114"/>
    <lineage>
        <taxon>Bacteria</taxon>
        <taxon>Pseudomonadati</taxon>
        <taxon>Pseudomonadota</taxon>
        <taxon>Gammaproteobacteria</taxon>
        <taxon>Alteromonadales</taxon>
        <taxon>Pseudoalteromonadaceae</taxon>
        <taxon>Pseudoalteromonas</taxon>
    </lineage>
</organism>
<accession>A0A0A7EHD3</accession>
<keyword evidence="3" id="KW-1185">Reference proteome</keyword>
<feature type="domain" description="YgjP-like metallopeptidase" evidence="1">
    <location>
        <begin position="14"/>
        <end position="219"/>
    </location>
</feature>
<evidence type="ECO:0000259" key="1">
    <source>
        <dbReference type="Pfam" id="PF01863"/>
    </source>
</evidence>
<gene>
    <name evidence="2" type="ORF">OM33_09745</name>
</gene>
<dbReference type="OrthoDB" id="9811177at2"/>
<dbReference type="RefSeq" id="WP_038641252.1">
    <property type="nucleotide sequence ID" value="NZ_CP009888.1"/>
</dbReference>
<dbReference type="STRING" id="1348114.OM33_09745"/>
<proteinExistence type="predicted"/>
<dbReference type="AlphaFoldDB" id="A0A0A7EHD3"/>
<dbReference type="Gene3D" id="3.30.2010.10">
    <property type="entry name" value="Metalloproteases ('zincins'), catalytic domain"/>
    <property type="match status" value="1"/>
</dbReference>
<dbReference type="InterPro" id="IPR053136">
    <property type="entry name" value="UTP_pyrophosphatase-like"/>
</dbReference>
<dbReference type="KEGG" id="pseo:OM33_09745"/>
<dbReference type="EMBL" id="CP009888">
    <property type="protein sequence ID" value="AIY65402.1"/>
    <property type="molecule type" value="Genomic_DNA"/>
</dbReference>
<dbReference type="eggNOG" id="COG1451">
    <property type="taxonomic scope" value="Bacteria"/>
</dbReference>
<evidence type="ECO:0000313" key="2">
    <source>
        <dbReference type="EMBL" id="AIY65402.1"/>
    </source>
</evidence>
<dbReference type="Proteomes" id="UP000030341">
    <property type="component" value="Chromosome 1"/>
</dbReference>
<dbReference type="PANTHER" id="PTHR30399:SF1">
    <property type="entry name" value="UTP PYROPHOSPHATASE"/>
    <property type="match status" value="1"/>
</dbReference>
<sequence length="229" mass="27060">MLIKYQLKRSKKRKTLAIKIKFNQVMVYAPYYLPINVVEDWLSTKQVWIEKHLRNQQNRPVANSILQQQNYVLLGQTYALRFEQHAIKSEVIIDDAIIQIYTSKRVKHTQEKQLKLLMSVVSTRLTQYCEIQASHMANKLGVSFSKVSVKHIRSRWGSCDSKGRLQFNLQLASAPLWVIDYVVAHEVAHLQVMDHSKRFWQIVKRIYPDYLNAEKWLKNKGFELDIFKI</sequence>
<dbReference type="InterPro" id="IPR002725">
    <property type="entry name" value="YgjP-like_metallopeptidase"/>
</dbReference>
<dbReference type="CDD" id="cd07344">
    <property type="entry name" value="M48_yhfN_like"/>
    <property type="match status" value="1"/>
</dbReference>
<protein>
    <recommendedName>
        <fullName evidence="1">YgjP-like metallopeptidase domain-containing protein</fullName>
    </recommendedName>
</protein>
<dbReference type="HOGENOM" id="CLU_065947_2_2_6"/>
<evidence type="ECO:0000313" key="3">
    <source>
        <dbReference type="Proteomes" id="UP000030341"/>
    </source>
</evidence>
<reference evidence="2 3" key="1">
    <citation type="submission" date="2014-11" db="EMBL/GenBank/DDBJ databases">
        <title>Complete Genome Sequence of Pseudoalteromonas sp. Strain OCN003 Isolated from Kaneohe Bay, Oahu, Hawaii.</title>
        <authorList>
            <person name="Beurmann S."/>
            <person name="Videau P."/>
            <person name="Ushijima B."/>
            <person name="Smith A.M."/>
            <person name="Aeby G.S."/>
            <person name="Callahan S.M."/>
            <person name="Belcaid M."/>
        </authorList>
    </citation>
    <scope>NUCLEOTIDE SEQUENCE [LARGE SCALE GENOMIC DNA]</scope>
    <source>
        <strain evidence="2 3">OCN003</strain>
    </source>
</reference>